<reference evidence="2" key="1">
    <citation type="journal article" date="2019" name="Int. J. Syst. Evol. Microbiol.">
        <title>The Global Catalogue of Microorganisms (GCM) 10K type strain sequencing project: providing services to taxonomists for standard genome sequencing and annotation.</title>
        <authorList>
            <consortium name="The Broad Institute Genomics Platform"/>
            <consortium name="The Broad Institute Genome Sequencing Center for Infectious Disease"/>
            <person name="Wu L."/>
            <person name="Ma J."/>
        </authorList>
    </citation>
    <scope>NUCLEOTIDE SEQUENCE [LARGE SCALE GENOMIC DNA]</scope>
    <source>
        <strain evidence="2">JCM 16702</strain>
    </source>
</reference>
<gene>
    <name evidence="1" type="ORF">GCM10022214_74140</name>
</gene>
<dbReference type="Proteomes" id="UP001500683">
    <property type="component" value="Unassembled WGS sequence"/>
</dbReference>
<comment type="caution">
    <text evidence="1">The sequence shown here is derived from an EMBL/GenBank/DDBJ whole genome shotgun (WGS) entry which is preliminary data.</text>
</comment>
<sequence>MASTTTTLPRYRGLCGAIVTIREHTTRYAYDSESEFGSERYGHAWECECGVSGSSVEMMPHDRPRTLQRVREAANEHAAQCRALPPTATK</sequence>
<accession>A0ABP7WWJ7</accession>
<dbReference type="EMBL" id="BAAAZG010000058">
    <property type="protein sequence ID" value="GAA4098712.1"/>
    <property type="molecule type" value="Genomic_DNA"/>
</dbReference>
<keyword evidence="2" id="KW-1185">Reference proteome</keyword>
<dbReference type="RefSeq" id="WP_344956929.1">
    <property type="nucleotide sequence ID" value="NZ_BAAAZG010000058.1"/>
</dbReference>
<name>A0ABP7WWJ7_9ACTN</name>
<protein>
    <submittedName>
        <fullName evidence="1">Uncharacterized protein</fullName>
    </submittedName>
</protein>
<evidence type="ECO:0000313" key="1">
    <source>
        <dbReference type="EMBL" id="GAA4098712.1"/>
    </source>
</evidence>
<proteinExistence type="predicted"/>
<organism evidence="1 2">
    <name type="scientific">Actinomadura miaoliensis</name>
    <dbReference type="NCBI Taxonomy" id="430685"/>
    <lineage>
        <taxon>Bacteria</taxon>
        <taxon>Bacillati</taxon>
        <taxon>Actinomycetota</taxon>
        <taxon>Actinomycetes</taxon>
        <taxon>Streptosporangiales</taxon>
        <taxon>Thermomonosporaceae</taxon>
        <taxon>Actinomadura</taxon>
    </lineage>
</organism>
<evidence type="ECO:0000313" key="2">
    <source>
        <dbReference type="Proteomes" id="UP001500683"/>
    </source>
</evidence>